<protein>
    <submittedName>
        <fullName evidence="1">Uncharacterized protein</fullName>
    </submittedName>
</protein>
<keyword evidence="2" id="KW-1185">Reference proteome</keyword>
<gene>
    <name evidence="1" type="ORF">MYCIT1_LOCUS21981</name>
</gene>
<comment type="caution">
    <text evidence="1">The sequence shown here is derived from an EMBL/GenBank/DDBJ whole genome shotgun (WGS) entry which is preliminary data.</text>
</comment>
<dbReference type="AlphaFoldDB" id="A0AAD2HGZ4"/>
<reference evidence="1" key="1">
    <citation type="submission" date="2023-11" db="EMBL/GenBank/DDBJ databases">
        <authorList>
            <person name="De Vega J J."/>
            <person name="De Vega J J."/>
        </authorList>
    </citation>
    <scope>NUCLEOTIDE SEQUENCE</scope>
</reference>
<dbReference type="Proteomes" id="UP001295794">
    <property type="component" value="Unassembled WGS sequence"/>
</dbReference>
<dbReference type="EMBL" id="CAVNYO010000403">
    <property type="protein sequence ID" value="CAK5274684.1"/>
    <property type="molecule type" value="Genomic_DNA"/>
</dbReference>
<proteinExistence type="predicted"/>
<sequence>MRQSANCDHRMANCDTLPFTISETCDLGRRGRDLDPRLPQRHHALTECGARAVIQLVLPSARRSSQKDRNRCPKRLRETRSFEITASFGTDYLVLRDLWPSPDYNPDMTDSLWTRTSAGPLHAVAALFCSIASRVRRWSVRTDATSGPPQSSAFIASCIVHRSSFIVHRSTHRASFNRASS</sequence>
<evidence type="ECO:0000313" key="1">
    <source>
        <dbReference type="EMBL" id="CAK5274684.1"/>
    </source>
</evidence>
<organism evidence="1 2">
    <name type="scientific">Mycena citricolor</name>
    <dbReference type="NCBI Taxonomy" id="2018698"/>
    <lineage>
        <taxon>Eukaryota</taxon>
        <taxon>Fungi</taxon>
        <taxon>Dikarya</taxon>
        <taxon>Basidiomycota</taxon>
        <taxon>Agaricomycotina</taxon>
        <taxon>Agaricomycetes</taxon>
        <taxon>Agaricomycetidae</taxon>
        <taxon>Agaricales</taxon>
        <taxon>Marasmiineae</taxon>
        <taxon>Mycenaceae</taxon>
        <taxon>Mycena</taxon>
    </lineage>
</organism>
<accession>A0AAD2HGZ4</accession>
<name>A0AAD2HGZ4_9AGAR</name>
<evidence type="ECO:0000313" key="2">
    <source>
        <dbReference type="Proteomes" id="UP001295794"/>
    </source>
</evidence>